<reference evidence="2 3" key="1">
    <citation type="journal article" date="2021" name="Hortic Res">
        <title>Chromosome-scale assembly of the Dendrobium chrysotoxum genome enhances the understanding of orchid evolution.</title>
        <authorList>
            <person name="Zhang Y."/>
            <person name="Zhang G.Q."/>
            <person name="Zhang D."/>
            <person name="Liu X.D."/>
            <person name="Xu X.Y."/>
            <person name="Sun W.H."/>
            <person name="Yu X."/>
            <person name="Zhu X."/>
            <person name="Wang Z.W."/>
            <person name="Zhao X."/>
            <person name="Zhong W.Y."/>
            <person name="Chen H."/>
            <person name="Yin W.L."/>
            <person name="Huang T."/>
            <person name="Niu S.C."/>
            <person name="Liu Z.J."/>
        </authorList>
    </citation>
    <scope>NUCLEOTIDE SEQUENCE [LARGE SCALE GENOMIC DNA]</scope>
    <source>
        <strain evidence="2">Lindl</strain>
    </source>
</reference>
<feature type="region of interest" description="Disordered" evidence="1">
    <location>
        <begin position="115"/>
        <end position="135"/>
    </location>
</feature>
<evidence type="ECO:0000313" key="2">
    <source>
        <dbReference type="EMBL" id="KAH0466507.1"/>
    </source>
</evidence>
<keyword evidence="3" id="KW-1185">Reference proteome</keyword>
<comment type="caution">
    <text evidence="2">The sequence shown here is derived from an EMBL/GenBank/DDBJ whole genome shotgun (WGS) entry which is preliminary data.</text>
</comment>
<protein>
    <submittedName>
        <fullName evidence="2">Uncharacterized protein</fullName>
    </submittedName>
</protein>
<organism evidence="2 3">
    <name type="scientific">Dendrobium chrysotoxum</name>
    <name type="common">Orchid</name>
    <dbReference type="NCBI Taxonomy" id="161865"/>
    <lineage>
        <taxon>Eukaryota</taxon>
        <taxon>Viridiplantae</taxon>
        <taxon>Streptophyta</taxon>
        <taxon>Embryophyta</taxon>
        <taxon>Tracheophyta</taxon>
        <taxon>Spermatophyta</taxon>
        <taxon>Magnoliopsida</taxon>
        <taxon>Liliopsida</taxon>
        <taxon>Asparagales</taxon>
        <taxon>Orchidaceae</taxon>
        <taxon>Epidendroideae</taxon>
        <taxon>Malaxideae</taxon>
        <taxon>Dendrobiinae</taxon>
        <taxon>Dendrobium</taxon>
    </lineage>
</organism>
<evidence type="ECO:0000313" key="3">
    <source>
        <dbReference type="Proteomes" id="UP000775213"/>
    </source>
</evidence>
<gene>
    <name evidence="2" type="ORF">IEQ34_003745</name>
</gene>
<name>A0AAV7HDX9_DENCH</name>
<feature type="region of interest" description="Disordered" evidence="1">
    <location>
        <begin position="164"/>
        <end position="213"/>
    </location>
</feature>
<feature type="compositionally biased region" description="Basic and acidic residues" evidence="1">
    <location>
        <begin position="193"/>
        <end position="212"/>
    </location>
</feature>
<sequence length="280" mass="31419">MAKEQPHPATRSSYFGGIILDPAMMLLTNILENNKGNKLVVEGKRAPESQDLSRYSVVVNPSLGFESDSYHKPSHPGHYPDLKEVQLLAAMKNKESKKYEKLEDPNQEDIILRPNQEHIKGPSRCRPRPERPAQSTGCPLFSEWAHNRACSRTLNDFVREHKRAERQEMKGQRSPNSSPQFGTGNKETTPQETSHKPRENPPQQPRKEDTHCEGASSLCVLERAVAGDVTKLKEMGELGDIVSFNRTQMTATKNIVNSIRTMWGAAVQQAKLESFHAGAK</sequence>
<dbReference type="AlphaFoldDB" id="A0AAV7HDX9"/>
<feature type="compositionally biased region" description="Polar residues" evidence="1">
    <location>
        <begin position="173"/>
        <end position="192"/>
    </location>
</feature>
<dbReference type="EMBL" id="JAGFBR010000005">
    <property type="protein sequence ID" value="KAH0466507.1"/>
    <property type="molecule type" value="Genomic_DNA"/>
</dbReference>
<accession>A0AAV7HDX9</accession>
<proteinExistence type="predicted"/>
<evidence type="ECO:0000256" key="1">
    <source>
        <dbReference type="SAM" id="MobiDB-lite"/>
    </source>
</evidence>
<dbReference type="Proteomes" id="UP000775213">
    <property type="component" value="Unassembled WGS sequence"/>
</dbReference>